<dbReference type="GO" id="GO:0006633">
    <property type="term" value="P:fatty acid biosynthetic process"/>
    <property type="evidence" value="ECO:0007669"/>
    <property type="project" value="UniProtKB-KW"/>
</dbReference>
<evidence type="ECO:0000256" key="17">
    <source>
        <dbReference type="ARBA" id="ARBA00049108"/>
    </source>
</evidence>
<dbReference type="AlphaFoldDB" id="A0A914A3W2"/>
<dbReference type="EC" id="1.3.1.38" evidence="13"/>
<comment type="catalytic activity">
    <reaction evidence="15">
        <text>(2E)-dodecenoyl-CoA + NADPH + H(+) = dodecanoyl-CoA + NADP(+)</text>
        <dbReference type="Rhea" id="RHEA:44964"/>
        <dbReference type="ChEBI" id="CHEBI:15378"/>
        <dbReference type="ChEBI" id="CHEBI:57330"/>
        <dbReference type="ChEBI" id="CHEBI:57375"/>
        <dbReference type="ChEBI" id="CHEBI:57783"/>
        <dbReference type="ChEBI" id="CHEBI:58349"/>
    </reaction>
    <physiologicalReaction direction="left-to-right" evidence="15">
        <dbReference type="Rhea" id="RHEA:44965"/>
    </physiologicalReaction>
</comment>
<evidence type="ECO:0000256" key="19">
    <source>
        <dbReference type="ARBA" id="ARBA00049386"/>
    </source>
</evidence>
<evidence type="ECO:0000256" key="5">
    <source>
        <dbReference type="ARBA" id="ARBA00022832"/>
    </source>
</evidence>
<keyword evidence="3" id="KW-0444">Lipid biosynthesis</keyword>
<evidence type="ECO:0000256" key="6">
    <source>
        <dbReference type="ARBA" id="ARBA00022857"/>
    </source>
</evidence>
<dbReference type="Proteomes" id="UP000887568">
    <property type="component" value="Unplaced"/>
</dbReference>
<comment type="catalytic activity">
    <reaction evidence="20">
        <text>(2E)-octenoyl-CoA + NADPH + H(+) = octanoyl-CoA + NADP(+)</text>
        <dbReference type="Rhea" id="RHEA:44952"/>
        <dbReference type="ChEBI" id="CHEBI:15378"/>
        <dbReference type="ChEBI" id="CHEBI:57386"/>
        <dbReference type="ChEBI" id="CHEBI:57783"/>
        <dbReference type="ChEBI" id="CHEBI:58349"/>
        <dbReference type="ChEBI" id="CHEBI:62242"/>
    </reaction>
    <physiologicalReaction direction="left-to-right" evidence="20">
        <dbReference type="Rhea" id="RHEA:44953"/>
    </physiologicalReaction>
</comment>
<comment type="catalytic activity">
    <reaction evidence="16">
        <text>(2E)-tetradecenoyl-CoA + NADPH + H(+) = tetradecanoyl-CoA + NADP(+)</text>
        <dbReference type="Rhea" id="RHEA:44968"/>
        <dbReference type="ChEBI" id="CHEBI:15378"/>
        <dbReference type="ChEBI" id="CHEBI:57385"/>
        <dbReference type="ChEBI" id="CHEBI:57783"/>
        <dbReference type="ChEBI" id="CHEBI:58349"/>
        <dbReference type="ChEBI" id="CHEBI:61405"/>
    </reaction>
    <physiologicalReaction direction="left-to-right" evidence="16">
        <dbReference type="Rhea" id="RHEA:44969"/>
    </physiologicalReaction>
</comment>
<comment type="catalytic activity">
    <reaction evidence="19">
        <text>(2E)-decenoyl-CoA + NADPH + H(+) = decanoyl-CoA + NADP(+)</text>
        <dbReference type="Rhea" id="RHEA:44960"/>
        <dbReference type="ChEBI" id="CHEBI:15378"/>
        <dbReference type="ChEBI" id="CHEBI:57783"/>
        <dbReference type="ChEBI" id="CHEBI:58349"/>
        <dbReference type="ChEBI" id="CHEBI:61406"/>
        <dbReference type="ChEBI" id="CHEBI:61430"/>
    </reaction>
    <physiologicalReaction direction="left-to-right" evidence="19">
        <dbReference type="Rhea" id="RHEA:44961"/>
    </physiologicalReaction>
</comment>
<keyword evidence="8" id="KW-0443">Lipid metabolism</keyword>
<comment type="function">
    <text evidence="11">Participates in chain elongation of fatty acids. Catalyzes the reduction of trans-2-enoyl-CoAs of varying chain lengths from 6:1 to 16:1, having maximum activity with 10:1 CoA. Has no 2,4-dienoyl-CoA reductase activity.</text>
</comment>
<dbReference type="PANTHER" id="PTHR24317:SF7">
    <property type="entry name" value="PEROXISOMAL TRANS-2-ENOYL-COA REDUCTASE"/>
    <property type="match status" value="1"/>
</dbReference>
<keyword evidence="9" id="KW-0576">Peroxisome</keyword>
<dbReference type="PRINTS" id="PR00081">
    <property type="entry name" value="GDHRDH"/>
</dbReference>
<evidence type="ECO:0000256" key="1">
    <source>
        <dbReference type="ARBA" id="ARBA00004275"/>
    </source>
</evidence>
<comment type="subcellular location">
    <subcellularLocation>
        <location evidence="1">Peroxisome</location>
    </subcellularLocation>
</comment>
<evidence type="ECO:0000256" key="11">
    <source>
        <dbReference type="ARBA" id="ARBA00037124"/>
    </source>
</evidence>
<sequence>MAAISSVFRSGLFSNKVAIVTGGGSGIGRAISQELLFLGCKVVIASRNLDKLQKAAQEMKLQIPKKSTADVREVKCNIRNEDEVKSLMDATVQHYGKIDYLVNNGGGQFPSLLADIKLKGWNAVIETNLTGTFLCCREAYQKWMGEHGGVIVNIIVDMWKGFPVMGHTAAARAAVENLTKTASLEWAPNHIRINSVAPGTIYSDSAAANYADPETFSRAIPNVPAKRLGKVEEISAAVCFLLSPAAAYITGETLKVDGGSSLHGFPGFSVPDHEGFKAYDWETDIKERKKSETEMEKSKL</sequence>
<keyword evidence="5" id="KW-0276">Fatty acid metabolism</keyword>
<dbReference type="GO" id="GO:0005777">
    <property type="term" value="C:peroxisome"/>
    <property type="evidence" value="ECO:0007669"/>
    <property type="project" value="UniProtKB-SubCell"/>
</dbReference>
<keyword evidence="4" id="KW-0597">Phosphoprotein</keyword>
<dbReference type="SUPFAM" id="SSF51735">
    <property type="entry name" value="NAD(P)-binding Rossmann-fold domains"/>
    <property type="match status" value="1"/>
</dbReference>
<organism evidence="21 22">
    <name type="scientific">Patiria miniata</name>
    <name type="common">Bat star</name>
    <name type="synonym">Asterina miniata</name>
    <dbReference type="NCBI Taxonomy" id="46514"/>
    <lineage>
        <taxon>Eukaryota</taxon>
        <taxon>Metazoa</taxon>
        <taxon>Echinodermata</taxon>
        <taxon>Eleutherozoa</taxon>
        <taxon>Asterozoa</taxon>
        <taxon>Asteroidea</taxon>
        <taxon>Valvatacea</taxon>
        <taxon>Valvatida</taxon>
        <taxon>Asterinidae</taxon>
        <taxon>Patiria</taxon>
    </lineage>
</organism>
<dbReference type="EnsemblMetazoa" id="XM_038202432.1">
    <property type="protein sequence ID" value="XP_038058360.1"/>
    <property type="gene ID" value="LOC119729725"/>
</dbReference>
<evidence type="ECO:0000256" key="14">
    <source>
        <dbReference type="ARBA" id="ARBA00041063"/>
    </source>
</evidence>
<evidence type="ECO:0000313" key="21">
    <source>
        <dbReference type="EnsemblMetazoa" id="XP_038058360.1"/>
    </source>
</evidence>
<reference evidence="21" key="1">
    <citation type="submission" date="2022-11" db="UniProtKB">
        <authorList>
            <consortium name="EnsemblMetazoa"/>
        </authorList>
    </citation>
    <scope>IDENTIFICATION</scope>
</reference>
<keyword evidence="22" id="KW-1185">Reference proteome</keyword>
<keyword evidence="6" id="KW-0521">NADP</keyword>
<evidence type="ECO:0000256" key="16">
    <source>
        <dbReference type="ARBA" id="ARBA00048686"/>
    </source>
</evidence>
<comment type="catalytic activity">
    <reaction evidence="18">
        <text>a (2E)-enoyl-CoA + NADPH + H(+) = a 2,3-saturated acyl-CoA + NADP(+)</text>
        <dbReference type="Rhea" id="RHEA:33763"/>
        <dbReference type="ChEBI" id="CHEBI:15378"/>
        <dbReference type="ChEBI" id="CHEBI:57783"/>
        <dbReference type="ChEBI" id="CHEBI:58349"/>
        <dbReference type="ChEBI" id="CHEBI:58856"/>
        <dbReference type="ChEBI" id="CHEBI:65111"/>
        <dbReference type="EC" id="1.3.1.38"/>
    </reaction>
    <physiologicalReaction direction="left-to-right" evidence="18">
        <dbReference type="Rhea" id="RHEA:33764"/>
    </physiologicalReaction>
</comment>
<dbReference type="InterPro" id="IPR002347">
    <property type="entry name" value="SDR_fam"/>
</dbReference>
<evidence type="ECO:0000256" key="15">
    <source>
        <dbReference type="ARBA" id="ARBA00047570"/>
    </source>
</evidence>
<dbReference type="OrthoDB" id="417891at2759"/>
<comment type="catalytic activity">
    <reaction evidence="17">
        <text>(2E)-hexenoyl-CoA + NADPH + H(+) = hexanoyl-CoA + NADP(+)</text>
        <dbReference type="Rhea" id="RHEA:44956"/>
        <dbReference type="ChEBI" id="CHEBI:15378"/>
        <dbReference type="ChEBI" id="CHEBI:57783"/>
        <dbReference type="ChEBI" id="CHEBI:58349"/>
        <dbReference type="ChEBI" id="CHEBI:62077"/>
        <dbReference type="ChEBI" id="CHEBI:62620"/>
    </reaction>
    <physiologicalReaction direction="left-to-right" evidence="17">
        <dbReference type="Rhea" id="RHEA:44957"/>
    </physiologicalReaction>
</comment>
<dbReference type="Gene3D" id="3.40.50.720">
    <property type="entry name" value="NAD(P)-binding Rossmann-like Domain"/>
    <property type="match status" value="1"/>
</dbReference>
<dbReference type="OMA" id="TETAACE"/>
<protein>
    <recommendedName>
        <fullName evidence="14">Peroxisomal trans-2-enoyl-CoA reductase</fullName>
        <ecNumber evidence="13">1.3.1.38</ecNumber>
    </recommendedName>
</protein>
<evidence type="ECO:0000256" key="2">
    <source>
        <dbReference type="ARBA" id="ARBA00005189"/>
    </source>
</evidence>
<dbReference type="GO" id="GO:0033306">
    <property type="term" value="P:phytol metabolic process"/>
    <property type="evidence" value="ECO:0007669"/>
    <property type="project" value="TreeGrafter"/>
</dbReference>
<dbReference type="Pfam" id="PF13561">
    <property type="entry name" value="adh_short_C2"/>
    <property type="match status" value="1"/>
</dbReference>
<dbReference type="CDD" id="cd05369">
    <property type="entry name" value="TER_DECR_SDR_a"/>
    <property type="match status" value="1"/>
</dbReference>
<evidence type="ECO:0000256" key="7">
    <source>
        <dbReference type="ARBA" id="ARBA00023002"/>
    </source>
</evidence>
<dbReference type="InterPro" id="IPR036291">
    <property type="entry name" value="NAD(P)-bd_dom_sf"/>
</dbReference>
<dbReference type="GeneID" id="119729725"/>
<dbReference type="InterPro" id="IPR052388">
    <property type="entry name" value="Peroxisomal_t2-enoyl-CoA_red"/>
</dbReference>
<dbReference type="GO" id="GO:0019166">
    <property type="term" value="F:trans-2-enoyl-CoA reductase (NADPH) activity"/>
    <property type="evidence" value="ECO:0007669"/>
    <property type="project" value="UniProtKB-EC"/>
</dbReference>
<keyword evidence="7" id="KW-0560">Oxidoreductase</keyword>
<evidence type="ECO:0000256" key="12">
    <source>
        <dbReference type="ARBA" id="ARBA00038622"/>
    </source>
</evidence>
<evidence type="ECO:0000256" key="4">
    <source>
        <dbReference type="ARBA" id="ARBA00022553"/>
    </source>
</evidence>
<evidence type="ECO:0000256" key="3">
    <source>
        <dbReference type="ARBA" id="ARBA00022516"/>
    </source>
</evidence>
<dbReference type="PANTHER" id="PTHR24317">
    <property type="entry name" value="PEROXISOMAL TRANS-2-ENOYL-COA REDUCTASE"/>
    <property type="match status" value="1"/>
</dbReference>
<evidence type="ECO:0000256" key="13">
    <source>
        <dbReference type="ARBA" id="ARBA00038849"/>
    </source>
</evidence>
<evidence type="ECO:0000256" key="18">
    <source>
        <dbReference type="ARBA" id="ARBA00049251"/>
    </source>
</evidence>
<accession>A0A914A3W2</accession>
<evidence type="ECO:0000256" key="20">
    <source>
        <dbReference type="ARBA" id="ARBA00049559"/>
    </source>
</evidence>
<evidence type="ECO:0000256" key="10">
    <source>
        <dbReference type="ARBA" id="ARBA00023160"/>
    </source>
</evidence>
<comment type="pathway">
    <text evidence="2">Lipid metabolism.</text>
</comment>
<dbReference type="FunFam" id="3.40.50.720:FF:000335">
    <property type="entry name" value="Peroxisomal trans-2-enoyl-CoA reductase"/>
    <property type="match status" value="1"/>
</dbReference>
<proteinExistence type="predicted"/>
<dbReference type="RefSeq" id="XP_038058360.1">
    <property type="nucleotide sequence ID" value="XM_038202432.1"/>
</dbReference>
<name>A0A914A3W2_PATMI</name>
<evidence type="ECO:0000313" key="22">
    <source>
        <dbReference type="Proteomes" id="UP000887568"/>
    </source>
</evidence>
<evidence type="ECO:0000256" key="9">
    <source>
        <dbReference type="ARBA" id="ARBA00023140"/>
    </source>
</evidence>
<keyword evidence="10" id="KW-0275">Fatty acid biosynthesis</keyword>
<comment type="subunit">
    <text evidence="12">Interacts with PEX5, probably required to target it into peroxisomes.</text>
</comment>
<evidence type="ECO:0000256" key="8">
    <source>
        <dbReference type="ARBA" id="ARBA00023098"/>
    </source>
</evidence>